<accession>A0AB34G139</accession>
<keyword evidence="5" id="KW-0539">Nucleus</keyword>
<keyword evidence="2" id="KW-0805">Transcription regulation</keyword>
<comment type="caution">
    <text evidence="7">The sequence shown here is derived from an EMBL/GenBank/DDBJ whole genome shotgun (WGS) entry which is preliminary data.</text>
</comment>
<dbReference type="PANTHER" id="PTHR47540">
    <property type="entry name" value="THIAMINE REPRESSIBLE GENES REGULATORY PROTEIN THI5"/>
    <property type="match status" value="1"/>
</dbReference>
<evidence type="ECO:0000256" key="4">
    <source>
        <dbReference type="ARBA" id="ARBA00023163"/>
    </source>
</evidence>
<dbReference type="AlphaFoldDB" id="A0AB34G139"/>
<evidence type="ECO:0000256" key="5">
    <source>
        <dbReference type="ARBA" id="ARBA00023242"/>
    </source>
</evidence>
<evidence type="ECO:0000313" key="7">
    <source>
        <dbReference type="EMBL" id="KAJ6445330.1"/>
    </source>
</evidence>
<feature type="domain" description="Xylanolytic transcriptional activator regulatory" evidence="6">
    <location>
        <begin position="374"/>
        <end position="447"/>
    </location>
</feature>
<evidence type="ECO:0000256" key="1">
    <source>
        <dbReference type="ARBA" id="ARBA00004123"/>
    </source>
</evidence>
<dbReference type="EMBL" id="JAQHRD010000001">
    <property type="protein sequence ID" value="KAJ6445330.1"/>
    <property type="molecule type" value="Genomic_DNA"/>
</dbReference>
<dbReference type="InterPro" id="IPR007219">
    <property type="entry name" value="XnlR_reg_dom"/>
</dbReference>
<dbReference type="InterPro" id="IPR051711">
    <property type="entry name" value="Stress_Response_Reg"/>
</dbReference>
<dbReference type="SUPFAM" id="SSF55298">
    <property type="entry name" value="YjgF-like"/>
    <property type="match status" value="1"/>
</dbReference>
<protein>
    <submittedName>
        <fullName evidence="7">Proline dehydrogenase</fullName>
    </submittedName>
</protein>
<dbReference type="GO" id="GO:0006351">
    <property type="term" value="P:DNA-templated transcription"/>
    <property type="evidence" value="ECO:0007669"/>
    <property type="project" value="InterPro"/>
</dbReference>
<proteinExistence type="predicted"/>
<dbReference type="GO" id="GO:0043565">
    <property type="term" value="F:sequence-specific DNA binding"/>
    <property type="evidence" value="ECO:0007669"/>
    <property type="project" value="TreeGrafter"/>
</dbReference>
<comment type="subcellular location">
    <subcellularLocation>
        <location evidence="1">Nucleus</location>
    </subcellularLocation>
</comment>
<keyword evidence="8" id="KW-1185">Reference proteome</keyword>
<name>A0AB34G139_9HYPO</name>
<dbReference type="CDD" id="cd12148">
    <property type="entry name" value="fungal_TF_MHR"/>
    <property type="match status" value="1"/>
</dbReference>
<evidence type="ECO:0000259" key="6">
    <source>
        <dbReference type="SMART" id="SM00906"/>
    </source>
</evidence>
<dbReference type="InterPro" id="IPR035959">
    <property type="entry name" value="RutC-like_sf"/>
</dbReference>
<evidence type="ECO:0000256" key="2">
    <source>
        <dbReference type="ARBA" id="ARBA00023015"/>
    </source>
</evidence>
<evidence type="ECO:0000256" key="3">
    <source>
        <dbReference type="ARBA" id="ARBA00023125"/>
    </source>
</evidence>
<gene>
    <name evidence="7" type="primary">PUT3</name>
    <name evidence="7" type="ORF">O9K51_00089</name>
</gene>
<dbReference type="SMART" id="SM00906">
    <property type="entry name" value="Fungal_trans"/>
    <property type="match status" value="1"/>
</dbReference>
<dbReference type="Proteomes" id="UP001163105">
    <property type="component" value="Unassembled WGS sequence"/>
</dbReference>
<dbReference type="PANTHER" id="PTHR47540:SF6">
    <property type="entry name" value="ZN(II)2CYS6 TRANSCRIPTION FACTOR (EUROFUNG)"/>
    <property type="match status" value="1"/>
</dbReference>
<sequence>MEAVFTPKGVTPIGPYSQAVKANGFVFVSGQIPAETDGKLIGGTTAQKTHKMCQNARAVLEAAGSSLAKVVKVTVYFQNMDDFKEMNEVYATFGANDFPVTEARDEGDLLEEGVHNVHAAEEILQEDVMRHISLHVEHAATARPLNVGTTQAEQPDQRSEDETLAENIGSATTMVEPVFQQNPLGDNDHTFASALGRYWYMGPTSSWSFCRRVFAMLGKRIPDAAPDPWHGPDRGAFHLQWTPLGANETPDVSNLPPLDYALLLFNAAKFYLGVLFLLIDEEAFIRDIHSLYENPVEKAGSSRHWFAQFLLILGYGKAFVVCNRSRSPPGYHYALAAMALLPDQSGLSPDPIQAIQSLVLAALYFQSVDMRVAAFHHIGQALRVCLVEGIHRHMPEHVVDVEHARRCNTVFWVVYILEREFGALMGVPTSLADDEITLKLPSQLDGSADAMNMALHVQLSGLTARIFTTVYGSGGGPDGSLIPNTQSILRDLARLSQDLTDLLRAQFQGSVGTLWTLSSTCYAEQTQCVVLTTRPLVMCALQMHVENADTKSSETIPLTPPVRSLLQSCVDSAQTELKMLHALAEEDLLEAAFSSAFVLYLLRVITPSLIQDDAWCNNIQDILDKMIADGSLVAPLRKVELSQLEYVMAALSPDKRNQTLSVSGDSRSLPADLDCSLSDDLLNNPIWDVFDTDTVTGLLPEELMELADRLDAEFVPVSS</sequence>
<reference evidence="7" key="1">
    <citation type="submission" date="2023-01" db="EMBL/GenBank/DDBJ databases">
        <title>The growth and conidiation of Purpureocillium lavendulum are regulated by nitrogen source and histone H3K14 acetylation.</title>
        <authorList>
            <person name="Tang P."/>
            <person name="Han J."/>
            <person name="Zhang C."/>
            <person name="Tang P."/>
            <person name="Qi F."/>
            <person name="Zhang K."/>
            <person name="Liang L."/>
        </authorList>
    </citation>
    <scope>NUCLEOTIDE SEQUENCE</scope>
    <source>
        <strain evidence="7">YMF1.00683</strain>
    </source>
</reference>
<dbReference type="GO" id="GO:0005634">
    <property type="term" value="C:nucleus"/>
    <property type="evidence" value="ECO:0007669"/>
    <property type="project" value="UniProtKB-SubCell"/>
</dbReference>
<keyword evidence="4" id="KW-0804">Transcription</keyword>
<keyword evidence="3" id="KW-0238">DNA-binding</keyword>
<dbReference type="GO" id="GO:0008270">
    <property type="term" value="F:zinc ion binding"/>
    <property type="evidence" value="ECO:0007669"/>
    <property type="project" value="InterPro"/>
</dbReference>
<evidence type="ECO:0000313" key="8">
    <source>
        <dbReference type="Proteomes" id="UP001163105"/>
    </source>
</evidence>
<dbReference type="Gene3D" id="3.30.1330.40">
    <property type="entry name" value="RutC-like"/>
    <property type="match status" value="1"/>
</dbReference>
<dbReference type="Pfam" id="PF01042">
    <property type="entry name" value="Ribonuc_L-PSP"/>
    <property type="match status" value="1"/>
</dbReference>
<dbReference type="InterPro" id="IPR006175">
    <property type="entry name" value="YjgF/YER057c/UK114"/>
</dbReference>
<dbReference type="GO" id="GO:0045944">
    <property type="term" value="P:positive regulation of transcription by RNA polymerase II"/>
    <property type="evidence" value="ECO:0007669"/>
    <property type="project" value="TreeGrafter"/>
</dbReference>
<organism evidence="7 8">
    <name type="scientific">Purpureocillium lavendulum</name>
    <dbReference type="NCBI Taxonomy" id="1247861"/>
    <lineage>
        <taxon>Eukaryota</taxon>
        <taxon>Fungi</taxon>
        <taxon>Dikarya</taxon>
        <taxon>Ascomycota</taxon>
        <taxon>Pezizomycotina</taxon>
        <taxon>Sordariomycetes</taxon>
        <taxon>Hypocreomycetidae</taxon>
        <taxon>Hypocreales</taxon>
        <taxon>Ophiocordycipitaceae</taxon>
        <taxon>Purpureocillium</taxon>
    </lineage>
</organism>
<dbReference type="Pfam" id="PF04082">
    <property type="entry name" value="Fungal_trans"/>
    <property type="match status" value="1"/>
</dbReference>
<dbReference type="CDD" id="cd00448">
    <property type="entry name" value="YjgF_YER057c_UK114_family"/>
    <property type="match status" value="1"/>
</dbReference>